<dbReference type="GO" id="GO:0004014">
    <property type="term" value="F:adenosylmethionine decarboxylase activity"/>
    <property type="evidence" value="ECO:0007669"/>
    <property type="project" value="InterPro"/>
</dbReference>
<sequence length="506" mass="56736">MIYNPLSPPPAPPPVSGTNYSAEQGCFEGPEKLLEIWFSSSPVIASPSSTLTSTTSPLDACDSDLSDTSTPTTPNNDDTFYCDKNLRTVEKPVWDAMLATVKCTVLNVIHNAHVDAYLLSESSMFVYPHKVIIKTCGTTTLLHALPGIINIAKTHCGLDSVYRLFYSRKSFMFPEKQPDPHRSWENEVKYLDSYFDNGAAYIIGDTNADEWYLYLTSPLQHTSLDNNSNSNYRGFYQQQEQLQGLIKDADADVSWMGENDCTWTSLNSNSNNTTEQEYFSRFQRFDYRSHDETIEILMTGLNPKAMEAFYQQGDEPTGIPGGRRVDQQTGLDKLYPDAQVDSFLFEPCGYSANGLLDDGYYTIHVTPEPQCSYASFESTIPAQPITHPGKTSKGNHVDAIRLLVRQVIDIFQPSNFTVTYFASHRDQGFNKGSAAADVADDYGVDGHVDEQMDVASDLEMEMDDVDVDQLASMMGTLDRYSGYRRKNKILHVFDGYDLVFGHYSQI</sequence>
<dbReference type="PANTHER" id="PTHR11570">
    <property type="entry name" value="S-ADENOSYLMETHIONINE DECARBOXYLASE"/>
    <property type="match status" value="1"/>
</dbReference>
<dbReference type="InterPro" id="IPR018166">
    <property type="entry name" value="S-AdoMet_deCO2ase_CS"/>
</dbReference>
<dbReference type="Gene3D" id="3.30.360.50">
    <property type="entry name" value="S-adenosylmethionine decarboxylase"/>
    <property type="match status" value="1"/>
</dbReference>
<dbReference type="PANTHER" id="PTHR11570:SF0">
    <property type="entry name" value="S-ADENOSYLMETHIONINE DECARBOXYLASE PROENZYME"/>
    <property type="match status" value="1"/>
</dbReference>
<feature type="region of interest" description="Disordered" evidence="5">
    <location>
        <begin position="1"/>
        <end position="22"/>
    </location>
</feature>
<evidence type="ECO:0000256" key="1">
    <source>
        <dbReference type="ARBA" id="ARBA00004911"/>
    </source>
</evidence>
<dbReference type="SUPFAM" id="SSF56276">
    <property type="entry name" value="S-adenosylmethionine decarboxylase"/>
    <property type="match status" value="1"/>
</dbReference>
<gene>
    <name evidence="6" type="ORF">BCR42DRAFT_375923</name>
</gene>
<dbReference type="STRING" id="90262.A0A1X2IHX1"/>
<evidence type="ECO:0000256" key="5">
    <source>
        <dbReference type="SAM" id="MobiDB-lite"/>
    </source>
</evidence>
<evidence type="ECO:0000256" key="3">
    <source>
        <dbReference type="ARBA" id="ARBA00023066"/>
    </source>
</evidence>
<dbReference type="GO" id="GO:0005829">
    <property type="term" value="C:cytosol"/>
    <property type="evidence" value="ECO:0007669"/>
    <property type="project" value="TreeGrafter"/>
</dbReference>
<organism evidence="6 7">
    <name type="scientific">Absidia repens</name>
    <dbReference type="NCBI Taxonomy" id="90262"/>
    <lineage>
        <taxon>Eukaryota</taxon>
        <taxon>Fungi</taxon>
        <taxon>Fungi incertae sedis</taxon>
        <taxon>Mucoromycota</taxon>
        <taxon>Mucoromycotina</taxon>
        <taxon>Mucoromycetes</taxon>
        <taxon>Mucorales</taxon>
        <taxon>Cunninghamellaceae</taxon>
        <taxon>Absidia</taxon>
    </lineage>
</organism>
<evidence type="ECO:0000313" key="7">
    <source>
        <dbReference type="Proteomes" id="UP000193560"/>
    </source>
</evidence>
<dbReference type="UniPathway" id="UPA00331">
    <property type="reaction ID" value="UER00451"/>
</dbReference>
<dbReference type="InterPro" id="IPR016067">
    <property type="entry name" value="S-AdoMet_deCO2ase_core"/>
</dbReference>
<accession>A0A1X2IHX1</accession>
<reference evidence="6 7" key="1">
    <citation type="submission" date="2016-07" db="EMBL/GenBank/DDBJ databases">
        <title>Pervasive Adenine N6-methylation of Active Genes in Fungi.</title>
        <authorList>
            <consortium name="DOE Joint Genome Institute"/>
            <person name="Mondo S.J."/>
            <person name="Dannebaum R.O."/>
            <person name="Kuo R.C."/>
            <person name="Labutti K."/>
            <person name="Haridas S."/>
            <person name="Kuo A."/>
            <person name="Salamov A."/>
            <person name="Ahrendt S.R."/>
            <person name="Lipzen A."/>
            <person name="Sullivan W."/>
            <person name="Andreopoulos W.B."/>
            <person name="Clum A."/>
            <person name="Lindquist E."/>
            <person name="Daum C."/>
            <person name="Ramamoorthy G.K."/>
            <person name="Gryganskyi A."/>
            <person name="Culley D."/>
            <person name="Magnuson J.K."/>
            <person name="James T.Y."/>
            <person name="O'Malley M.A."/>
            <person name="Stajich J.E."/>
            <person name="Spatafora J.W."/>
            <person name="Visel A."/>
            <person name="Grigoriev I.V."/>
        </authorList>
    </citation>
    <scope>NUCLEOTIDE SEQUENCE [LARGE SCALE GENOMIC DNA]</scope>
    <source>
        <strain evidence="6 7">NRRL 1336</strain>
    </source>
</reference>
<comment type="pathway">
    <text evidence="1">Amine and polyamine biosynthesis; S-adenosylmethioninamine biosynthesis; S-adenosylmethioninamine from S-adenosyl-L-methionine: step 1/1.</text>
</comment>
<dbReference type="Pfam" id="PF01536">
    <property type="entry name" value="SAM_decarbox"/>
    <property type="match status" value="1"/>
</dbReference>
<dbReference type="OrthoDB" id="1068353at2759"/>
<evidence type="ECO:0000313" key="6">
    <source>
        <dbReference type="EMBL" id="ORZ15945.1"/>
    </source>
</evidence>
<dbReference type="GO" id="GO:0006597">
    <property type="term" value="P:spermine biosynthetic process"/>
    <property type="evidence" value="ECO:0007669"/>
    <property type="project" value="TreeGrafter"/>
</dbReference>
<feature type="compositionally biased region" description="Pro residues" evidence="5">
    <location>
        <begin position="1"/>
        <end position="15"/>
    </location>
</feature>
<protein>
    <submittedName>
        <fullName evidence="6">S-adenosylmethionine decarboxylase</fullName>
    </submittedName>
</protein>
<proteinExistence type="inferred from homology"/>
<comment type="similarity">
    <text evidence="2">Belongs to the eukaryotic AdoMetDC family.</text>
</comment>
<keyword evidence="7" id="KW-1185">Reference proteome</keyword>
<dbReference type="Gene3D" id="3.60.90.10">
    <property type="entry name" value="S-adenosylmethionine decarboxylase"/>
    <property type="match status" value="1"/>
</dbReference>
<dbReference type="PROSITE" id="PS01336">
    <property type="entry name" value="ADOMETDC"/>
    <property type="match status" value="1"/>
</dbReference>
<dbReference type="InterPro" id="IPR048283">
    <property type="entry name" value="AdoMetDC-like"/>
</dbReference>
<evidence type="ECO:0000256" key="4">
    <source>
        <dbReference type="ARBA" id="ARBA00023115"/>
    </source>
</evidence>
<dbReference type="EMBL" id="MCGE01000012">
    <property type="protein sequence ID" value="ORZ15945.1"/>
    <property type="molecule type" value="Genomic_DNA"/>
</dbReference>
<keyword evidence="4" id="KW-0620">Polyamine biosynthesis</keyword>
<name>A0A1X2IHX1_9FUNG</name>
<keyword evidence="3" id="KW-0745">Spermidine biosynthesis</keyword>
<dbReference type="GO" id="GO:0008295">
    <property type="term" value="P:spermidine biosynthetic process"/>
    <property type="evidence" value="ECO:0007669"/>
    <property type="project" value="UniProtKB-KW"/>
</dbReference>
<comment type="caution">
    <text evidence="6">The sequence shown here is derived from an EMBL/GenBank/DDBJ whole genome shotgun (WGS) entry which is preliminary data.</text>
</comment>
<evidence type="ECO:0000256" key="2">
    <source>
        <dbReference type="ARBA" id="ARBA00008466"/>
    </source>
</evidence>
<dbReference type="AlphaFoldDB" id="A0A1X2IHX1"/>
<dbReference type="Proteomes" id="UP000193560">
    <property type="component" value="Unassembled WGS sequence"/>
</dbReference>